<keyword evidence="3" id="KW-1185">Reference proteome</keyword>
<evidence type="ECO:0000313" key="2">
    <source>
        <dbReference type="EMBL" id="QEI06073.1"/>
    </source>
</evidence>
<name>A0A5C0AXD8_9BURK</name>
<organism evidence="2 3">
    <name type="scientific">Pigmentiphaga aceris</name>
    <dbReference type="NCBI Taxonomy" id="1940612"/>
    <lineage>
        <taxon>Bacteria</taxon>
        <taxon>Pseudomonadati</taxon>
        <taxon>Pseudomonadota</taxon>
        <taxon>Betaproteobacteria</taxon>
        <taxon>Burkholderiales</taxon>
        <taxon>Alcaligenaceae</taxon>
        <taxon>Pigmentiphaga</taxon>
    </lineage>
</organism>
<dbReference type="EMBL" id="CP043046">
    <property type="protein sequence ID" value="QEI06073.1"/>
    <property type="molecule type" value="Genomic_DNA"/>
</dbReference>
<dbReference type="AlphaFoldDB" id="A0A5C0AXD8"/>
<feature type="signal peptide" evidence="1">
    <location>
        <begin position="1"/>
        <end position="24"/>
    </location>
</feature>
<sequence length="132" mass="14142">MQTGNVLGTFGLMAMAAFMAISVAAPKTQQAVVDGCVTGTNTAYRRALEAAPAHELTRATLDMNHAQRTATSACQCVAGRIMREEGRVRMVLMDYGLLGARDIASFDDDAFRLTMGMCSNHADRLLVTGILN</sequence>
<proteinExistence type="predicted"/>
<gene>
    <name evidence="2" type="ORF">FXN63_09670</name>
</gene>
<accession>A0A5C0AXD8</accession>
<dbReference type="KEGG" id="pacr:FXN63_09670"/>
<dbReference type="Proteomes" id="UP000325161">
    <property type="component" value="Chromosome"/>
</dbReference>
<feature type="chain" id="PRO_5022752804" evidence="1">
    <location>
        <begin position="25"/>
        <end position="132"/>
    </location>
</feature>
<reference evidence="2 3" key="1">
    <citation type="submission" date="2019-08" db="EMBL/GenBank/DDBJ databases">
        <title>Amphibian skin-associated Pigmentiphaga: genome sequence and occurrence across geography and hosts.</title>
        <authorList>
            <person name="Bletz M.C."/>
            <person name="Bunk B."/>
            <person name="Sproeer C."/>
            <person name="Biwer P."/>
            <person name="Reiter S."/>
            <person name="Rabemananjara F.C.E."/>
            <person name="Schulz S."/>
            <person name="Overmann J."/>
            <person name="Vences M."/>
        </authorList>
    </citation>
    <scope>NUCLEOTIDE SEQUENCE [LARGE SCALE GENOMIC DNA]</scope>
    <source>
        <strain evidence="2 3">Mada1488</strain>
    </source>
</reference>
<evidence type="ECO:0000313" key="3">
    <source>
        <dbReference type="Proteomes" id="UP000325161"/>
    </source>
</evidence>
<dbReference type="RefSeq" id="WP_148814456.1">
    <property type="nucleotide sequence ID" value="NZ_CP043046.1"/>
</dbReference>
<keyword evidence="1" id="KW-0732">Signal</keyword>
<evidence type="ECO:0000256" key="1">
    <source>
        <dbReference type="SAM" id="SignalP"/>
    </source>
</evidence>
<protein>
    <submittedName>
        <fullName evidence="2">Uncharacterized protein</fullName>
    </submittedName>
</protein>